<dbReference type="Gene3D" id="2.80.10.50">
    <property type="match status" value="1"/>
</dbReference>
<dbReference type="InterPro" id="IPR035992">
    <property type="entry name" value="Ricin_B-like_lectins"/>
</dbReference>
<protein>
    <submittedName>
        <fullName evidence="3">Ricin-type beta-trefoil lectin protein</fullName>
    </submittedName>
</protein>
<accession>A0A255IPH7</accession>
<gene>
    <name evidence="3" type="ORF">C8E03_11549</name>
    <name evidence="4" type="ORF">CG710_013245</name>
</gene>
<dbReference type="Pfam" id="PF14200">
    <property type="entry name" value="RicinB_lectin_2"/>
    <property type="match status" value="1"/>
</dbReference>
<evidence type="ECO:0000256" key="1">
    <source>
        <dbReference type="SAM" id="MobiDB-lite"/>
    </source>
</evidence>
<dbReference type="EMBL" id="QICS01000015">
    <property type="protein sequence ID" value="PXV85696.1"/>
    <property type="molecule type" value="Genomic_DNA"/>
</dbReference>
<dbReference type="GO" id="GO:0030246">
    <property type="term" value="F:carbohydrate binding"/>
    <property type="evidence" value="ECO:0007669"/>
    <property type="project" value="UniProtKB-KW"/>
</dbReference>
<dbReference type="EMBL" id="NOKA02000030">
    <property type="protein sequence ID" value="RDY30686.1"/>
    <property type="molecule type" value="Genomic_DNA"/>
</dbReference>
<proteinExistence type="predicted"/>
<reference evidence="3 6" key="2">
    <citation type="submission" date="2018-05" db="EMBL/GenBank/DDBJ databases">
        <title>Genomic Encyclopedia of Type Strains, Phase IV (KMG-IV): sequencing the most valuable type-strain genomes for metagenomic binning, comparative biology and taxonomic classification.</title>
        <authorList>
            <person name="Goeker M."/>
        </authorList>
    </citation>
    <scope>NUCLEOTIDE SEQUENCE [LARGE SCALE GENOMIC DNA]</scope>
    <source>
        <strain evidence="3 6">DSM 28816</strain>
    </source>
</reference>
<sequence>METSSGNDSNAESFESTSKSSSANAESNHTKDTGTEKKYKESNDELKKLKEEKKEFDKKIKTIDKLITDKDYSTKSEKELLDEQAKLKAERIANKSLDIHGESQYNCAELMQNDYHGGDNQHFWIIPCKDVNAVKIVAVHSEKVFNVTGGIFNNHTRIQQYYENGMTSQIFKLIKVE</sequence>
<feature type="compositionally biased region" description="Basic and acidic residues" evidence="1">
    <location>
        <begin position="28"/>
        <end position="51"/>
    </location>
</feature>
<evidence type="ECO:0000259" key="2">
    <source>
        <dbReference type="Pfam" id="PF14200"/>
    </source>
</evidence>
<evidence type="ECO:0000313" key="4">
    <source>
        <dbReference type="EMBL" id="RDY30686.1"/>
    </source>
</evidence>
<evidence type="ECO:0000313" key="5">
    <source>
        <dbReference type="Proteomes" id="UP000216411"/>
    </source>
</evidence>
<evidence type="ECO:0000313" key="3">
    <source>
        <dbReference type="EMBL" id="PXV85696.1"/>
    </source>
</evidence>
<organism evidence="4 5">
    <name type="scientific">Lachnotalea glycerini</name>
    <dbReference type="NCBI Taxonomy" id="1763509"/>
    <lineage>
        <taxon>Bacteria</taxon>
        <taxon>Bacillati</taxon>
        <taxon>Bacillota</taxon>
        <taxon>Clostridia</taxon>
        <taxon>Lachnospirales</taxon>
        <taxon>Lachnospiraceae</taxon>
        <taxon>Lachnotalea</taxon>
    </lineage>
</organism>
<dbReference type="OrthoDB" id="4050918at2"/>
<feature type="compositionally biased region" description="Low complexity" evidence="1">
    <location>
        <begin position="9"/>
        <end position="27"/>
    </location>
</feature>
<feature type="domain" description="Ricin B lectin" evidence="2">
    <location>
        <begin position="93"/>
        <end position="161"/>
    </location>
</feature>
<name>A0A255IPH7_9FIRM</name>
<evidence type="ECO:0000313" key="6">
    <source>
        <dbReference type="Proteomes" id="UP000247523"/>
    </source>
</evidence>
<dbReference type="SUPFAM" id="SSF50370">
    <property type="entry name" value="Ricin B-like lectins"/>
    <property type="match status" value="1"/>
</dbReference>
<dbReference type="Proteomes" id="UP000216411">
    <property type="component" value="Unassembled WGS sequence"/>
</dbReference>
<reference evidence="4" key="3">
    <citation type="submission" date="2018-07" db="EMBL/GenBank/DDBJ databases">
        <authorList>
            <person name="Quirk P.G."/>
            <person name="Krulwich T.A."/>
        </authorList>
    </citation>
    <scope>NUCLEOTIDE SEQUENCE</scope>
    <source>
        <strain evidence="4">CCRI-19302</strain>
    </source>
</reference>
<feature type="region of interest" description="Disordered" evidence="1">
    <location>
        <begin position="1"/>
        <end position="51"/>
    </location>
</feature>
<dbReference type="Proteomes" id="UP000247523">
    <property type="component" value="Unassembled WGS sequence"/>
</dbReference>
<dbReference type="CDD" id="cd00161">
    <property type="entry name" value="beta-trefoil_Ricin-like"/>
    <property type="match status" value="1"/>
</dbReference>
<comment type="caution">
    <text evidence="4">The sequence shown here is derived from an EMBL/GenBank/DDBJ whole genome shotgun (WGS) entry which is preliminary data.</text>
</comment>
<keyword evidence="5" id="KW-1185">Reference proteome</keyword>
<dbReference type="AlphaFoldDB" id="A0A255IPH7"/>
<dbReference type="RefSeq" id="WP_094376247.1">
    <property type="nucleotide sequence ID" value="NZ_NOKA02000030.1"/>
</dbReference>
<reference evidence="4 5" key="1">
    <citation type="journal article" date="2017" name="Genome Announc.">
        <title>Draft Genome Sequence of a Sporulating and Motile Strain of Lachnotalea glycerini Isolated from Water in Quebec City, Canada.</title>
        <authorList>
            <person name="Maheux A.F."/>
            <person name="Boudreau D.K."/>
            <person name="Berube E."/>
            <person name="Boissinot M."/>
            <person name="Raymond F."/>
            <person name="Brodeur S."/>
            <person name="Corbeil J."/>
            <person name="Isabel S."/>
            <person name="Omar R.F."/>
            <person name="Bergeron M.G."/>
        </authorList>
    </citation>
    <scope>NUCLEOTIDE SEQUENCE [LARGE SCALE GENOMIC DNA]</scope>
    <source>
        <strain evidence="4 5">CCRI-19302</strain>
    </source>
</reference>
<dbReference type="InterPro" id="IPR000772">
    <property type="entry name" value="Ricin_B_lectin"/>
</dbReference>
<keyword evidence="3" id="KW-0430">Lectin</keyword>